<gene>
    <name evidence="1" type="ORF">BACCIP111883_03902</name>
</gene>
<protein>
    <recommendedName>
        <fullName evidence="3">DUF4367 domain-containing protein</fullName>
    </recommendedName>
</protein>
<reference evidence="1 2" key="1">
    <citation type="submission" date="2021-10" db="EMBL/GenBank/DDBJ databases">
        <authorList>
            <person name="Criscuolo A."/>
        </authorList>
    </citation>
    <scope>NUCLEOTIDE SEQUENCE [LARGE SCALE GENOMIC DNA]</scope>
    <source>
        <strain evidence="2">CIP 111883</strain>
    </source>
</reference>
<organism evidence="1 2">
    <name type="scientific">Sutcliffiella rhizosphaerae</name>
    <dbReference type="NCBI Taxonomy" id="2880967"/>
    <lineage>
        <taxon>Bacteria</taxon>
        <taxon>Bacillati</taxon>
        <taxon>Bacillota</taxon>
        <taxon>Bacilli</taxon>
        <taxon>Bacillales</taxon>
        <taxon>Bacillaceae</taxon>
        <taxon>Sutcliffiella</taxon>
    </lineage>
</organism>
<accession>A0ABN8AG81</accession>
<evidence type="ECO:0000313" key="1">
    <source>
        <dbReference type="EMBL" id="CAG9623106.1"/>
    </source>
</evidence>
<dbReference type="EMBL" id="CAKJTJ010000035">
    <property type="protein sequence ID" value="CAG9623106.1"/>
    <property type="molecule type" value="Genomic_DNA"/>
</dbReference>
<dbReference type="Proteomes" id="UP000789833">
    <property type="component" value="Unassembled WGS sequence"/>
</dbReference>
<evidence type="ECO:0008006" key="3">
    <source>
        <dbReference type="Google" id="ProtNLM"/>
    </source>
</evidence>
<proteinExistence type="predicted"/>
<name>A0ABN8AG81_9BACI</name>
<evidence type="ECO:0000313" key="2">
    <source>
        <dbReference type="Proteomes" id="UP000789833"/>
    </source>
</evidence>
<sequence length="187" mass="21703">MIFLKDVVIIRLSKVLFFCFIFVFSLSEGVQAGYTNEEFQQELFELGYSEVHFALKESEAHFKKDIALPVQMHPIEFTHSFGRFSNMNGELNGRFEIEYIHVNKTDNHYMIGITPKKDGKQFREELIDKTYKLKNGSEAIYTTNFARGFNILMFENEGLQYTLSINKAVSDQVKPETLVEIANSIFQ</sequence>
<keyword evidence="2" id="KW-1185">Reference proteome</keyword>
<comment type="caution">
    <text evidence="1">The sequence shown here is derived from an EMBL/GenBank/DDBJ whole genome shotgun (WGS) entry which is preliminary data.</text>
</comment>